<keyword evidence="7 10" id="KW-1133">Transmembrane helix</keyword>
<keyword evidence="2" id="KW-0813">Transport</keyword>
<dbReference type="PANTHER" id="PTHR11795:SF371">
    <property type="entry name" value="HIGH-AFFINITY BRANCHED-CHAIN AMINO ACID TRANSPORT SYSTEM PERMEASE PROTEIN LIVH"/>
    <property type="match status" value="1"/>
</dbReference>
<evidence type="ECO:0000256" key="5">
    <source>
        <dbReference type="ARBA" id="ARBA00022692"/>
    </source>
</evidence>
<dbReference type="CDD" id="cd06582">
    <property type="entry name" value="TM_PBP1_LivH_like"/>
    <property type="match status" value="1"/>
</dbReference>
<dbReference type="GO" id="GO:0042941">
    <property type="term" value="P:D-alanine transmembrane transport"/>
    <property type="evidence" value="ECO:0007669"/>
    <property type="project" value="TreeGrafter"/>
</dbReference>
<evidence type="ECO:0000256" key="7">
    <source>
        <dbReference type="ARBA" id="ARBA00022989"/>
    </source>
</evidence>
<evidence type="ECO:0000313" key="11">
    <source>
        <dbReference type="EMBL" id="CQR72248.1"/>
    </source>
</evidence>
<reference evidence="12" key="1">
    <citation type="submission" date="2015-03" db="EMBL/GenBank/DDBJ databases">
        <authorList>
            <person name="Nijsse Bart"/>
        </authorList>
    </citation>
    <scope>NUCLEOTIDE SEQUENCE [LARGE SCALE GENOMIC DNA]</scope>
</reference>
<feature type="transmembrane region" description="Helical" evidence="10">
    <location>
        <begin position="6"/>
        <end position="26"/>
    </location>
</feature>
<comment type="subcellular location">
    <subcellularLocation>
        <location evidence="1">Cell membrane</location>
        <topology evidence="1">Multi-pass membrane protein</topology>
    </subcellularLocation>
</comment>
<dbReference type="GO" id="GO:0015192">
    <property type="term" value="F:L-phenylalanine transmembrane transporter activity"/>
    <property type="evidence" value="ECO:0007669"/>
    <property type="project" value="TreeGrafter"/>
</dbReference>
<evidence type="ECO:0000313" key="12">
    <source>
        <dbReference type="Proteomes" id="UP000049855"/>
    </source>
</evidence>
<comment type="similarity">
    <text evidence="9">Belongs to the binding-protein-dependent transport system permease family. LivHM subfamily.</text>
</comment>
<feature type="transmembrane region" description="Helical" evidence="10">
    <location>
        <begin position="135"/>
        <end position="159"/>
    </location>
</feature>
<dbReference type="Pfam" id="PF02653">
    <property type="entry name" value="BPD_transp_2"/>
    <property type="match status" value="1"/>
</dbReference>
<keyword evidence="12" id="KW-1185">Reference proteome</keyword>
<dbReference type="AlphaFoldDB" id="A0A0U1KXU7"/>
<evidence type="ECO:0000256" key="6">
    <source>
        <dbReference type="ARBA" id="ARBA00022970"/>
    </source>
</evidence>
<dbReference type="GO" id="GO:0005886">
    <property type="term" value="C:plasma membrane"/>
    <property type="evidence" value="ECO:0007669"/>
    <property type="project" value="UniProtKB-SubCell"/>
</dbReference>
<evidence type="ECO:0000256" key="9">
    <source>
        <dbReference type="ARBA" id="ARBA00037998"/>
    </source>
</evidence>
<keyword evidence="4" id="KW-0997">Cell inner membrane</keyword>
<protein>
    <submittedName>
        <fullName evidence="11">High-affinity branched-chain amino acid transport system permease protein LivH (TC 3.A.1.4.1)</fullName>
    </submittedName>
</protein>
<evidence type="ECO:0000256" key="8">
    <source>
        <dbReference type="ARBA" id="ARBA00023136"/>
    </source>
</evidence>
<feature type="transmembrane region" description="Helical" evidence="10">
    <location>
        <begin position="266"/>
        <end position="285"/>
    </location>
</feature>
<evidence type="ECO:0000256" key="3">
    <source>
        <dbReference type="ARBA" id="ARBA00022475"/>
    </source>
</evidence>
<evidence type="ECO:0000256" key="10">
    <source>
        <dbReference type="SAM" id="Phobius"/>
    </source>
</evidence>
<dbReference type="InterPro" id="IPR001851">
    <property type="entry name" value="ABC_transp_permease"/>
</dbReference>
<feature type="transmembrane region" description="Helical" evidence="10">
    <location>
        <begin position="188"/>
        <end position="211"/>
    </location>
</feature>
<evidence type="ECO:0000256" key="4">
    <source>
        <dbReference type="ARBA" id="ARBA00022519"/>
    </source>
</evidence>
<gene>
    <name evidence="11" type="ORF">SpAn4DRAFT_2708</name>
</gene>
<accession>A0A0U1KXU7</accession>
<dbReference type="GO" id="GO:0015188">
    <property type="term" value="F:L-isoleucine transmembrane transporter activity"/>
    <property type="evidence" value="ECO:0007669"/>
    <property type="project" value="TreeGrafter"/>
</dbReference>
<sequence>MFFQQLINGITVGGSYALIALGYTMVYGILKIVNFAHGDVFMIGSFLGLFCMQVLGMPYMVAFPVAAIATAVMGILIERVAYRPIRVADSLAVMISALGVSIFLENLAMVLWGTGTHAFSGISGITITTYEFNKVILSNIQIGVIVLSILLMIGLYFIVNKTKIGVAMRATSHSIKSAKLMGINTDRIISFTFGIGSALACIAGMLVGIYYDAVYPLIGYSYGLKAFAAAVLGGIGSIPGAMLGGFVMGIVETLGASYISTGYRDAFAFAILIIVLIFRPAGILGKKEIDKV</sequence>
<dbReference type="EMBL" id="CTRP01000010">
    <property type="protein sequence ID" value="CQR72248.1"/>
    <property type="molecule type" value="Genomic_DNA"/>
</dbReference>
<dbReference type="GO" id="GO:0015808">
    <property type="term" value="P:L-alanine transport"/>
    <property type="evidence" value="ECO:0007669"/>
    <property type="project" value="TreeGrafter"/>
</dbReference>
<dbReference type="GO" id="GO:1903806">
    <property type="term" value="P:L-isoleucine import across plasma membrane"/>
    <property type="evidence" value="ECO:0007669"/>
    <property type="project" value="TreeGrafter"/>
</dbReference>
<dbReference type="GO" id="GO:0005304">
    <property type="term" value="F:L-valine transmembrane transporter activity"/>
    <property type="evidence" value="ECO:0007669"/>
    <property type="project" value="TreeGrafter"/>
</dbReference>
<keyword evidence="3" id="KW-1003">Cell membrane</keyword>
<dbReference type="InterPro" id="IPR052157">
    <property type="entry name" value="BCAA_transport_permease"/>
</dbReference>
<keyword evidence="6" id="KW-0029">Amino-acid transport</keyword>
<organism evidence="11 12">
    <name type="scientific">Sporomusa ovata</name>
    <dbReference type="NCBI Taxonomy" id="2378"/>
    <lineage>
        <taxon>Bacteria</taxon>
        <taxon>Bacillati</taxon>
        <taxon>Bacillota</taxon>
        <taxon>Negativicutes</taxon>
        <taxon>Selenomonadales</taxon>
        <taxon>Sporomusaceae</taxon>
        <taxon>Sporomusa</taxon>
    </lineage>
</organism>
<dbReference type="RefSeq" id="WP_021166971.1">
    <property type="nucleotide sequence ID" value="NZ_CTRP01000010.1"/>
</dbReference>
<evidence type="ECO:0000256" key="2">
    <source>
        <dbReference type="ARBA" id="ARBA00022448"/>
    </source>
</evidence>
<proteinExistence type="inferred from homology"/>
<evidence type="ECO:0000256" key="1">
    <source>
        <dbReference type="ARBA" id="ARBA00004651"/>
    </source>
</evidence>
<name>A0A0U1KXU7_9FIRM</name>
<dbReference type="PANTHER" id="PTHR11795">
    <property type="entry name" value="BRANCHED-CHAIN AMINO ACID TRANSPORT SYSTEM PERMEASE PROTEIN LIVH"/>
    <property type="match status" value="1"/>
</dbReference>
<dbReference type="GO" id="GO:0015190">
    <property type="term" value="F:L-leucine transmembrane transporter activity"/>
    <property type="evidence" value="ECO:0007669"/>
    <property type="project" value="TreeGrafter"/>
</dbReference>
<keyword evidence="8 10" id="KW-0472">Membrane</keyword>
<dbReference type="Proteomes" id="UP000049855">
    <property type="component" value="Unassembled WGS sequence"/>
</dbReference>
<keyword evidence="5 10" id="KW-0812">Transmembrane</keyword>
<feature type="transmembrane region" description="Helical" evidence="10">
    <location>
        <begin position="61"/>
        <end position="81"/>
    </location>
</feature>
<feature type="transmembrane region" description="Helical" evidence="10">
    <location>
        <begin position="93"/>
        <end position="115"/>
    </location>
</feature>